<sequence>MSTADHRACEHEITIAAPAAVVYRLLAEVENWPRIFPPTIHVEQASTGDRTERIHIWATANGEPKSWVSRRTLDPDRFRIRFEQEVSAPPVATMHGEWIIEPDEAGNSRVRLLHGYRAIDDDPDGLAWIEAAVDRNSRAELSALRTNIESTLAATESTFSFEDSVLVRGRAEDVYDFVNEADRWVERLPHVASVRFEQTEQGVQTLEMDTRAKDGSTHRTMSYRVVFPGERIVYKQVTLPKLLALHTGVWTFTPTDDGVLATSQHTVVLNTANIASILGENATTADARDYVRNALSTNSSATLELAKAYAEDRAGALAVE</sequence>
<dbReference type="InterPro" id="IPR005031">
    <property type="entry name" value="COQ10_START"/>
</dbReference>
<dbReference type="SUPFAM" id="SSF55961">
    <property type="entry name" value="Bet v1-like"/>
    <property type="match status" value="2"/>
</dbReference>
<dbReference type="InterPro" id="IPR019587">
    <property type="entry name" value="Polyketide_cyclase/dehydratase"/>
</dbReference>
<organism evidence="2 3">
    <name type="scientific">Nocardia tenerifensis</name>
    <dbReference type="NCBI Taxonomy" id="228006"/>
    <lineage>
        <taxon>Bacteria</taxon>
        <taxon>Bacillati</taxon>
        <taxon>Actinomycetota</taxon>
        <taxon>Actinomycetes</taxon>
        <taxon>Mycobacteriales</taxon>
        <taxon>Nocardiaceae</taxon>
        <taxon>Nocardia</taxon>
    </lineage>
</organism>
<protein>
    <submittedName>
        <fullName evidence="2">Aromatase</fullName>
    </submittedName>
</protein>
<evidence type="ECO:0000313" key="3">
    <source>
        <dbReference type="Proteomes" id="UP000247569"/>
    </source>
</evidence>
<dbReference type="AlphaFoldDB" id="A0A318JVG5"/>
<comment type="caution">
    <text evidence="2">The sequence shown here is derived from an EMBL/GenBank/DDBJ whole genome shotgun (WGS) entry which is preliminary data.</text>
</comment>
<reference evidence="2 3" key="1">
    <citation type="submission" date="2018-05" db="EMBL/GenBank/DDBJ databases">
        <title>Genomic Encyclopedia of Type Strains, Phase IV (KMG-IV): sequencing the most valuable type-strain genomes for metagenomic binning, comparative biology and taxonomic classification.</title>
        <authorList>
            <person name="Goeker M."/>
        </authorList>
    </citation>
    <scope>NUCLEOTIDE SEQUENCE [LARGE SCALE GENOMIC DNA]</scope>
    <source>
        <strain evidence="2 3">DSM 44704</strain>
    </source>
</reference>
<dbReference type="EMBL" id="QJKF01000011">
    <property type="protein sequence ID" value="PXX59745.1"/>
    <property type="molecule type" value="Genomic_DNA"/>
</dbReference>
<dbReference type="Gene3D" id="3.30.530.20">
    <property type="match status" value="2"/>
</dbReference>
<dbReference type="RefSeq" id="WP_040740633.1">
    <property type="nucleotide sequence ID" value="NZ_QJKF01000011.1"/>
</dbReference>
<evidence type="ECO:0000313" key="2">
    <source>
        <dbReference type="EMBL" id="PXX59745.1"/>
    </source>
</evidence>
<keyword evidence="3" id="KW-1185">Reference proteome</keyword>
<accession>A0A318JVG5</accession>
<proteinExistence type="predicted"/>
<name>A0A318JVG5_9NOCA</name>
<feature type="domain" description="Coenzyme Q-binding protein COQ10 START" evidence="1">
    <location>
        <begin position="171"/>
        <end position="269"/>
    </location>
</feature>
<dbReference type="InterPro" id="IPR023393">
    <property type="entry name" value="START-like_dom_sf"/>
</dbReference>
<dbReference type="OrthoDB" id="3419705at2"/>
<dbReference type="Pfam" id="PF10604">
    <property type="entry name" value="Polyketide_cyc2"/>
    <property type="match status" value="1"/>
</dbReference>
<gene>
    <name evidence="2" type="ORF">DFR70_111129</name>
</gene>
<dbReference type="CDD" id="cd08861">
    <property type="entry name" value="OtcD1_ARO-CYC_like"/>
    <property type="match status" value="2"/>
</dbReference>
<dbReference type="Pfam" id="PF03364">
    <property type="entry name" value="Polyketide_cyc"/>
    <property type="match status" value="1"/>
</dbReference>
<dbReference type="Proteomes" id="UP000247569">
    <property type="component" value="Unassembled WGS sequence"/>
</dbReference>
<evidence type="ECO:0000259" key="1">
    <source>
        <dbReference type="Pfam" id="PF03364"/>
    </source>
</evidence>